<dbReference type="GO" id="GO:0005829">
    <property type="term" value="C:cytosol"/>
    <property type="evidence" value="ECO:0007669"/>
    <property type="project" value="TreeGrafter"/>
</dbReference>
<comment type="subcellular location">
    <subcellularLocation>
        <location evidence="2 8">Cytoplasm</location>
    </subcellularLocation>
</comment>
<dbReference type="Pfam" id="PF00575">
    <property type="entry name" value="S1"/>
    <property type="match status" value="1"/>
</dbReference>
<feature type="domain" description="S1 motif" evidence="9">
    <location>
        <begin position="616"/>
        <end position="696"/>
    </location>
</feature>
<dbReference type="InterPro" id="IPR012340">
    <property type="entry name" value="NA-bd_OB-fold"/>
</dbReference>
<evidence type="ECO:0000256" key="7">
    <source>
        <dbReference type="ARBA" id="ARBA00022884"/>
    </source>
</evidence>
<dbReference type="PANTHER" id="PTHR23355">
    <property type="entry name" value="RIBONUCLEASE"/>
    <property type="match status" value="1"/>
</dbReference>
<dbReference type="EC" id="3.1.13.1" evidence="8"/>
<dbReference type="CDD" id="cd04471">
    <property type="entry name" value="S1_RNase_R"/>
    <property type="match status" value="1"/>
</dbReference>
<dbReference type="GO" id="GO:0008859">
    <property type="term" value="F:exoribonuclease II activity"/>
    <property type="evidence" value="ECO:0007669"/>
    <property type="project" value="UniProtKB-UniRule"/>
</dbReference>
<dbReference type="NCBIfam" id="TIGR00358">
    <property type="entry name" value="3_prime_RNase"/>
    <property type="match status" value="1"/>
</dbReference>
<dbReference type="Pfam" id="PF08206">
    <property type="entry name" value="OB_RNB"/>
    <property type="match status" value="1"/>
</dbReference>
<evidence type="ECO:0000256" key="5">
    <source>
        <dbReference type="ARBA" id="ARBA00022801"/>
    </source>
</evidence>
<dbReference type="InterPro" id="IPR001900">
    <property type="entry name" value="RNase_II/R"/>
</dbReference>
<name>A0A9E7IUL6_9FIRM</name>
<evidence type="ECO:0000256" key="6">
    <source>
        <dbReference type="ARBA" id="ARBA00022839"/>
    </source>
</evidence>
<dbReference type="GO" id="GO:0006402">
    <property type="term" value="P:mRNA catabolic process"/>
    <property type="evidence" value="ECO:0007669"/>
    <property type="project" value="TreeGrafter"/>
</dbReference>
<comment type="similarity">
    <text evidence="8">Belongs to the RNR ribonuclease family. RNase R subfamily.</text>
</comment>
<dbReference type="Proteomes" id="UP000831151">
    <property type="component" value="Chromosome"/>
</dbReference>
<keyword evidence="4 8" id="KW-0540">Nuclease</keyword>
<dbReference type="PROSITE" id="PS01175">
    <property type="entry name" value="RIBONUCLEASE_II"/>
    <property type="match status" value="1"/>
</dbReference>
<dbReference type="InterPro" id="IPR050180">
    <property type="entry name" value="RNR_Ribonuclease"/>
</dbReference>
<evidence type="ECO:0000256" key="4">
    <source>
        <dbReference type="ARBA" id="ARBA00022722"/>
    </source>
</evidence>
<dbReference type="KEGG" id="fms:M1R53_05230"/>
<dbReference type="InterPro" id="IPR022966">
    <property type="entry name" value="RNase_II/R_CS"/>
</dbReference>
<dbReference type="GO" id="GO:0003723">
    <property type="term" value="F:RNA binding"/>
    <property type="evidence" value="ECO:0007669"/>
    <property type="project" value="UniProtKB-UniRule"/>
</dbReference>
<evidence type="ECO:0000313" key="11">
    <source>
        <dbReference type="Proteomes" id="UP000831151"/>
    </source>
</evidence>
<keyword evidence="5 8" id="KW-0378">Hydrolase</keyword>
<sequence>MKIRELVMNYFSREDYVPQSKKDLLRTFKITKKDKKIFEKLLKSLEKDKKIICSNNKYYTYNSSRVITGKYEANKRGFGFVIGDEFDVFIRFENSMYAMDSDEVCAIITDKKPDGNFEGKIIKILNRATKRVVGTYQDNDSFGFIRCDDVKIIYDVFINKSASKNAKNGDKVVAEIIKYPDKNKNPEGRVVEIIGKEDDPGIDITSIIKSYDLREYFPNRVKDELEEINYEINSDEIARRVDYRDLLTITIDGVDSKDLDDAISLVKNDDKYTLYVHIADVANYVKERTYLDKEAYLRGNSYYLLDRVLPMLPKELSNGICSLNPNEDRLTLSVRIDFDKNGEVLSHKISEAIINSDYRLNYPQVSDFLEGKKKANELGLEGLEETLKNMQELMNILNEKRNKRGNIDFDIVETKVILDEKGKVIDIKPEERRVANKLIEEFMIAANETVAKEYFMKDLPFVYRVHEKPKREKMFYLAEFLKRFDLYINPDNVTSADIANVLNQLKGKKESALISNIVLRTMQKARYTYEELGHFGLASKYYSHFTSPIRRYSDLIIHRIIKDFINGRLKESKIVYYEKNLDQMTKHISETELVQEKAERDIVQMKCAEYMQDKIGNVYVGEISSLTSFGVYVMLENTIEGLCHFSNMDDDFYYFDETEYKVIGKDSLNEYKIGMKVRVAVVDASKETRTIDFKILGVVE</sequence>
<dbReference type="SUPFAM" id="SSF50249">
    <property type="entry name" value="Nucleic acid-binding proteins"/>
    <property type="match status" value="3"/>
</dbReference>
<reference evidence="10" key="1">
    <citation type="submission" date="2022-04" db="EMBL/GenBank/DDBJ databases">
        <title>Complete genome sequences of Ezakiella coagulans and Fenollaria massiliensis.</title>
        <authorList>
            <person name="France M.T."/>
            <person name="Clifford J."/>
            <person name="Narina S."/>
            <person name="Rutt L."/>
            <person name="Ravel J."/>
        </authorList>
    </citation>
    <scope>NUCLEOTIDE SEQUENCE</scope>
    <source>
        <strain evidence="10">C0061C2</strain>
    </source>
</reference>
<dbReference type="AlphaFoldDB" id="A0A9E7IUL6"/>
<dbReference type="SMART" id="SM00955">
    <property type="entry name" value="RNB"/>
    <property type="match status" value="1"/>
</dbReference>
<dbReference type="NCBIfam" id="TIGR02063">
    <property type="entry name" value="RNase_R"/>
    <property type="match status" value="1"/>
</dbReference>
<protein>
    <recommendedName>
        <fullName evidence="8">Ribonuclease R</fullName>
        <shortName evidence="8">RNase R</shortName>
        <ecNumber evidence="8">3.1.13.1</ecNumber>
    </recommendedName>
</protein>
<gene>
    <name evidence="8 10" type="primary">rnr</name>
    <name evidence="10" type="ORF">M1R53_05230</name>
</gene>
<organism evidence="10 11">
    <name type="scientific">Fenollaria massiliensis</name>
    <dbReference type="NCBI Taxonomy" id="938288"/>
    <lineage>
        <taxon>Bacteria</taxon>
        <taxon>Bacillati</taxon>
        <taxon>Bacillota</taxon>
        <taxon>Clostridia</taxon>
        <taxon>Eubacteriales</taxon>
        <taxon>Fenollaria</taxon>
    </lineage>
</organism>
<evidence type="ECO:0000256" key="1">
    <source>
        <dbReference type="ARBA" id="ARBA00001849"/>
    </source>
</evidence>
<comment type="catalytic activity">
    <reaction evidence="1 8">
        <text>Exonucleolytic cleavage in the 3'- to 5'-direction to yield nucleoside 5'-phosphates.</text>
        <dbReference type="EC" id="3.1.13.1"/>
    </reaction>
</comment>
<dbReference type="PANTHER" id="PTHR23355:SF9">
    <property type="entry name" value="DIS3-LIKE EXONUCLEASE 2"/>
    <property type="match status" value="1"/>
</dbReference>
<accession>A0A9E7IUL6</accession>
<evidence type="ECO:0000313" key="10">
    <source>
        <dbReference type="EMBL" id="UQK58644.1"/>
    </source>
</evidence>
<dbReference type="SMART" id="SM00357">
    <property type="entry name" value="CSP"/>
    <property type="match status" value="2"/>
</dbReference>
<evidence type="ECO:0000259" key="9">
    <source>
        <dbReference type="PROSITE" id="PS50126"/>
    </source>
</evidence>
<dbReference type="SMART" id="SM00316">
    <property type="entry name" value="S1"/>
    <property type="match status" value="1"/>
</dbReference>
<proteinExistence type="inferred from homology"/>
<evidence type="ECO:0000256" key="3">
    <source>
        <dbReference type="ARBA" id="ARBA00022490"/>
    </source>
</evidence>
<comment type="function">
    <text evidence="8">3'-5' exoribonuclease that releases 5'-nucleoside monophosphates and is involved in maturation of structured RNAs.</text>
</comment>
<keyword evidence="11" id="KW-1185">Reference proteome</keyword>
<dbReference type="PROSITE" id="PS50126">
    <property type="entry name" value="S1"/>
    <property type="match status" value="1"/>
</dbReference>
<evidence type="ECO:0000256" key="2">
    <source>
        <dbReference type="ARBA" id="ARBA00004496"/>
    </source>
</evidence>
<keyword evidence="6 8" id="KW-0269">Exonuclease</keyword>
<dbReference type="InterPro" id="IPR003029">
    <property type="entry name" value="S1_domain"/>
</dbReference>
<keyword evidence="3 8" id="KW-0963">Cytoplasm</keyword>
<dbReference type="InterPro" id="IPR013223">
    <property type="entry name" value="RNase_B_OB_dom"/>
</dbReference>
<dbReference type="InterPro" id="IPR040476">
    <property type="entry name" value="CSD2"/>
</dbReference>
<dbReference type="InterPro" id="IPR011129">
    <property type="entry name" value="CSD"/>
</dbReference>
<keyword evidence="7 8" id="KW-0694">RNA-binding</keyword>
<dbReference type="RefSeq" id="WP_249242237.1">
    <property type="nucleotide sequence ID" value="NZ_CP096649.1"/>
</dbReference>
<dbReference type="InterPro" id="IPR011805">
    <property type="entry name" value="RNase_R"/>
</dbReference>
<dbReference type="Gene3D" id="2.40.50.140">
    <property type="entry name" value="Nucleic acid-binding proteins"/>
    <property type="match status" value="3"/>
</dbReference>
<evidence type="ECO:0000256" key="8">
    <source>
        <dbReference type="HAMAP-Rule" id="MF_01895"/>
    </source>
</evidence>
<dbReference type="HAMAP" id="MF_01895">
    <property type="entry name" value="RNase_R"/>
    <property type="match status" value="1"/>
</dbReference>
<dbReference type="EMBL" id="CP096649">
    <property type="protein sequence ID" value="UQK58644.1"/>
    <property type="molecule type" value="Genomic_DNA"/>
</dbReference>
<dbReference type="InterPro" id="IPR004476">
    <property type="entry name" value="RNase_II/RNase_R"/>
</dbReference>
<dbReference type="Pfam" id="PF00773">
    <property type="entry name" value="RNB"/>
    <property type="match status" value="1"/>
</dbReference>
<dbReference type="Pfam" id="PF17876">
    <property type="entry name" value="CSD2"/>
    <property type="match status" value="1"/>
</dbReference>